<evidence type="ECO:0000313" key="1">
    <source>
        <dbReference type="EMBL" id="CAA2633366.1"/>
    </source>
</evidence>
<keyword evidence="2" id="KW-1185">Reference proteome</keyword>
<organism evidence="1">
    <name type="scientific">Spirodela intermedia</name>
    <name type="common">Intermediate duckweed</name>
    <dbReference type="NCBI Taxonomy" id="51605"/>
    <lineage>
        <taxon>Eukaryota</taxon>
        <taxon>Viridiplantae</taxon>
        <taxon>Streptophyta</taxon>
        <taxon>Embryophyta</taxon>
        <taxon>Tracheophyta</taxon>
        <taxon>Spermatophyta</taxon>
        <taxon>Magnoliopsida</taxon>
        <taxon>Liliopsida</taxon>
        <taxon>Araceae</taxon>
        <taxon>Lemnoideae</taxon>
        <taxon>Spirodela</taxon>
    </lineage>
</organism>
<name>A0A7I8JQM9_SPIIN</name>
<sequence>MYFSSLFELMNWTLSMSTCQWGRMKRVKGKGKV</sequence>
<dbReference type="AlphaFoldDB" id="A0A7I8JQM9"/>
<dbReference type="Proteomes" id="UP001189122">
    <property type="component" value="Unassembled WGS sequence"/>
</dbReference>
<accession>A0A7I8JQM9</accession>
<gene>
    <name evidence="1" type="ORF">SI7747_16018890</name>
</gene>
<protein>
    <submittedName>
        <fullName evidence="1">Uncharacterized protein</fullName>
    </submittedName>
</protein>
<dbReference type="EMBL" id="CACRZD030000016">
    <property type="protein sequence ID" value="CAA6672479.1"/>
    <property type="molecule type" value="Genomic_DNA"/>
</dbReference>
<dbReference type="EMBL" id="LR743603">
    <property type="protein sequence ID" value="CAA2633366.1"/>
    <property type="molecule type" value="Genomic_DNA"/>
</dbReference>
<reference evidence="1 2" key="1">
    <citation type="submission" date="2019-12" db="EMBL/GenBank/DDBJ databases">
        <authorList>
            <person name="Scholz U."/>
            <person name="Mascher M."/>
            <person name="Fiebig A."/>
        </authorList>
    </citation>
    <scope>NUCLEOTIDE SEQUENCE</scope>
</reference>
<evidence type="ECO:0000313" key="2">
    <source>
        <dbReference type="Proteomes" id="UP001189122"/>
    </source>
</evidence>
<proteinExistence type="predicted"/>